<name>A0A175R9T4_9HYPH</name>
<reference evidence="2 3" key="1">
    <citation type="journal article" date="2016" name="Front. Microbiol.">
        <title>Genomic Resource of Rice Seed Associated Bacteria.</title>
        <authorList>
            <person name="Midha S."/>
            <person name="Bansal K."/>
            <person name="Sharma S."/>
            <person name="Kumar N."/>
            <person name="Patil P.P."/>
            <person name="Chaudhry V."/>
            <person name="Patil P.B."/>
        </authorList>
    </citation>
    <scope>NUCLEOTIDE SEQUENCE [LARGE SCALE GENOMIC DNA]</scope>
    <source>
        <strain evidence="2 3">NS226</strain>
    </source>
</reference>
<accession>A0A175R9T4</accession>
<evidence type="ECO:0000313" key="3">
    <source>
        <dbReference type="Proteomes" id="UP000078272"/>
    </source>
</evidence>
<dbReference type="PATRIC" id="fig|401562.3.peg.1048"/>
<protein>
    <recommendedName>
        <fullName evidence="4">XRE family transcriptional regulator</fullName>
    </recommendedName>
</protein>
<evidence type="ECO:0008006" key="4">
    <source>
        <dbReference type="Google" id="ProtNLM"/>
    </source>
</evidence>
<organism evidence="2 3">
    <name type="scientific">Aureimonas ureilytica</name>
    <dbReference type="NCBI Taxonomy" id="401562"/>
    <lineage>
        <taxon>Bacteria</taxon>
        <taxon>Pseudomonadati</taxon>
        <taxon>Pseudomonadota</taxon>
        <taxon>Alphaproteobacteria</taxon>
        <taxon>Hyphomicrobiales</taxon>
        <taxon>Aurantimonadaceae</taxon>
        <taxon>Aureimonas</taxon>
    </lineage>
</organism>
<dbReference type="AlphaFoldDB" id="A0A175R9T4"/>
<dbReference type="Proteomes" id="UP000078272">
    <property type="component" value="Unassembled WGS sequence"/>
</dbReference>
<proteinExistence type="predicted"/>
<dbReference type="EMBL" id="LDPZ01000017">
    <property type="protein sequence ID" value="KTQ96068.1"/>
    <property type="molecule type" value="Genomic_DNA"/>
</dbReference>
<gene>
    <name evidence="2" type="ORF">NS226_08385</name>
</gene>
<evidence type="ECO:0000256" key="1">
    <source>
        <dbReference type="SAM" id="MobiDB-lite"/>
    </source>
</evidence>
<feature type="region of interest" description="Disordered" evidence="1">
    <location>
        <begin position="1"/>
        <end position="25"/>
    </location>
</feature>
<dbReference type="RefSeq" id="WP_193752819.1">
    <property type="nucleotide sequence ID" value="NZ_LDPZ01000017.1"/>
</dbReference>
<sequence length="127" mass="13949">MRTKKGKQFPKTGSMFPRGSSSNGGAPLLARLVAEALREHFATKPHAVKTVMAWTEASDRTVKNWFAGTHEPNGTNLIALARHSDHVFQLFLSLTRHDPDITDQLIGLRTQLGATILMIDGLLSSQD</sequence>
<evidence type="ECO:0000313" key="2">
    <source>
        <dbReference type="EMBL" id="KTQ96068.1"/>
    </source>
</evidence>
<comment type="caution">
    <text evidence="2">The sequence shown here is derived from an EMBL/GenBank/DDBJ whole genome shotgun (WGS) entry which is preliminary data.</text>
</comment>